<evidence type="ECO:0000313" key="2">
    <source>
        <dbReference type="Proteomes" id="UP000243459"/>
    </source>
</evidence>
<dbReference type="Proteomes" id="UP000243459">
    <property type="component" value="Chromosome 9"/>
</dbReference>
<sequence length="114" mass="12403">MGQVVECDRWWNEGPARKRTTCGWHWKQLAWGRAGEDCYGERETEEEGGVKGSKTLEMTEGGEEEVRSELGLGGSAVLWRGSVWAKAAVAAPVAVLVAAEEERGRRLVACLVAG</sequence>
<reference evidence="2" key="1">
    <citation type="journal article" date="2017" name="Nat. Commun.">
        <title>The asparagus genome sheds light on the origin and evolution of a young Y chromosome.</title>
        <authorList>
            <person name="Harkess A."/>
            <person name="Zhou J."/>
            <person name="Xu C."/>
            <person name="Bowers J.E."/>
            <person name="Van der Hulst R."/>
            <person name="Ayyampalayam S."/>
            <person name="Mercati F."/>
            <person name="Riccardi P."/>
            <person name="McKain M.R."/>
            <person name="Kakrana A."/>
            <person name="Tang H."/>
            <person name="Ray J."/>
            <person name="Groenendijk J."/>
            <person name="Arikit S."/>
            <person name="Mathioni S.M."/>
            <person name="Nakano M."/>
            <person name="Shan H."/>
            <person name="Telgmann-Rauber A."/>
            <person name="Kanno A."/>
            <person name="Yue Z."/>
            <person name="Chen H."/>
            <person name="Li W."/>
            <person name="Chen Y."/>
            <person name="Xu X."/>
            <person name="Zhang Y."/>
            <person name="Luo S."/>
            <person name="Chen H."/>
            <person name="Gao J."/>
            <person name="Mao Z."/>
            <person name="Pires J.C."/>
            <person name="Luo M."/>
            <person name="Kudrna D."/>
            <person name="Wing R.A."/>
            <person name="Meyers B.C."/>
            <person name="Yi K."/>
            <person name="Kong H."/>
            <person name="Lavrijsen P."/>
            <person name="Sunseri F."/>
            <person name="Falavigna A."/>
            <person name="Ye Y."/>
            <person name="Leebens-Mack J.H."/>
            <person name="Chen G."/>
        </authorList>
    </citation>
    <scope>NUCLEOTIDE SEQUENCE [LARGE SCALE GENOMIC DNA]</scope>
    <source>
        <strain evidence="2">cv. DH0086</strain>
    </source>
</reference>
<dbReference type="EMBL" id="CM007389">
    <property type="protein sequence ID" value="ONK57773.1"/>
    <property type="molecule type" value="Genomic_DNA"/>
</dbReference>
<dbReference type="Gramene" id="ONK57773">
    <property type="protein sequence ID" value="ONK57773"/>
    <property type="gene ID" value="A4U43_C09F3940"/>
</dbReference>
<organism evidence="1 2">
    <name type="scientific">Asparagus officinalis</name>
    <name type="common">Garden asparagus</name>
    <dbReference type="NCBI Taxonomy" id="4686"/>
    <lineage>
        <taxon>Eukaryota</taxon>
        <taxon>Viridiplantae</taxon>
        <taxon>Streptophyta</taxon>
        <taxon>Embryophyta</taxon>
        <taxon>Tracheophyta</taxon>
        <taxon>Spermatophyta</taxon>
        <taxon>Magnoliopsida</taxon>
        <taxon>Liliopsida</taxon>
        <taxon>Asparagales</taxon>
        <taxon>Asparagaceae</taxon>
        <taxon>Asparagoideae</taxon>
        <taxon>Asparagus</taxon>
    </lineage>
</organism>
<evidence type="ECO:0000313" key="1">
    <source>
        <dbReference type="EMBL" id="ONK57773.1"/>
    </source>
</evidence>
<gene>
    <name evidence="1" type="ORF">A4U43_C09F3940</name>
</gene>
<name>A0A5P1E6Z1_ASPOF</name>
<protein>
    <submittedName>
        <fullName evidence="1">Uncharacterized protein</fullName>
    </submittedName>
</protein>
<keyword evidence="2" id="KW-1185">Reference proteome</keyword>
<accession>A0A5P1E6Z1</accession>
<dbReference type="AlphaFoldDB" id="A0A5P1E6Z1"/>
<proteinExistence type="predicted"/>